<reference evidence="1 2" key="1">
    <citation type="submission" date="2018-08" db="EMBL/GenBank/DDBJ databases">
        <title>A genome reference for cultivated species of the human gut microbiota.</title>
        <authorList>
            <person name="Zou Y."/>
            <person name="Xue W."/>
            <person name="Luo G."/>
        </authorList>
    </citation>
    <scope>NUCLEOTIDE SEQUENCE [LARGE SCALE GENOMIC DNA]</scope>
    <source>
        <strain evidence="1 2">AM18-6</strain>
    </source>
</reference>
<gene>
    <name evidence="1" type="ORF">DW228_05925</name>
</gene>
<proteinExistence type="predicted"/>
<dbReference type="AlphaFoldDB" id="A0A396C6K7"/>
<protein>
    <submittedName>
        <fullName evidence="1">Uncharacterized protein</fullName>
    </submittedName>
</protein>
<dbReference type="EMBL" id="QRJE01000008">
    <property type="protein sequence ID" value="RHH14334.1"/>
    <property type="molecule type" value="Genomic_DNA"/>
</dbReference>
<name>A0A396C6K7_BACFG</name>
<dbReference type="Proteomes" id="UP000266644">
    <property type="component" value="Unassembled WGS sequence"/>
</dbReference>
<evidence type="ECO:0000313" key="1">
    <source>
        <dbReference type="EMBL" id="RHH14334.1"/>
    </source>
</evidence>
<dbReference type="RefSeq" id="WP_122329982.1">
    <property type="nucleotide sequence ID" value="NZ_JAQDYY010000001.1"/>
</dbReference>
<evidence type="ECO:0000313" key="2">
    <source>
        <dbReference type="Proteomes" id="UP000266644"/>
    </source>
</evidence>
<accession>A0A396C6K7</accession>
<sequence length="311" mass="34961">MGKYIITTGQNLYDIAMHLYGSIEGIVDLLILNPQLSLEDKLAAGNELEYTDDFIINGDVIAYNKAHGLIPAGGERHVYPKQPSLPKIMEFHLPPKKTSAGFVCSGTGKMEIDWGDNTRLEQQELGERTVRLHHNFDDAVADKHKIRLYGGNLLFRELDLTDTVFTSGFFLQPVSVEKFTLARAVAGISFLSLLRDTYDIDLSGISTTSLLPLLKQKGLLKLDLTGAHVKTAVVDEFLIELVRQYEQRHNCYIMLTTQPSGSYREPSMDENGNYILATGMEAVWVLTHELSWNEAGYWKIQINNDLYTTES</sequence>
<organism evidence="1 2">
    <name type="scientific">Bacteroides fragilis</name>
    <dbReference type="NCBI Taxonomy" id="817"/>
    <lineage>
        <taxon>Bacteria</taxon>
        <taxon>Pseudomonadati</taxon>
        <taxon>Bacteroidota</taxon>
        <taxon>Bacteroidia</taxon>
        <taxon>Bacteroidales</taxon>
        <taxon>Bacteroidaceae</taxon>
        <taxon>Bacteroides</taxon>
    </lineage>
</organism>
<comment type="caution">
    <text evidence="1">The sequence shown here is derived from an EMBL/GenBank/DDBJ whole genome shotgun (WGS) entry which is preliminary data.</text>
</comment>